<dbReference type="InterPro" id="IPR003594">
    <property type="entry name" value="HATPase_dom"/>
</dbReference>
<dbReference type="PANTHER" id="PTHR43047:SF72">
    <property type="entry name" value="OSMOSENSING HISTIDINE PROTEIN KINASE SLN1"/>
    <property type="match status" value="1"/>
</dbReference>
<dbReference type="SUPFAM" id="SSF55874">
    <property type="entry name" value="ATPase domain of HSP90 chaperone/DNA topoisomerase II/histidine kinase"/>
    <property type="match status" value="1"/>
</dbReference>
<dbReference type="Gene3D" id="3.30.565.10">
    <property type="entry name" value="Histidine kinase-like ATPase, C-terminal domain"/>
    <property type="match status" value="1"/>
</dbReference>
<dbReference type="InterPro" id="IPR003661">
    <property type="entry name" value="HisK_dim/P_dom"/>
</dbReference>
<evidence type="ECO:0000256" key="6">
    <source>
        <dbReference type="PROSITE-ProRule" id="PRU00169"/>
    </source>
</evidence>
<keyword evidence="3 6" id="KW-0597">Phosphoprotein</keyword>
<evidence type="ECO:0000256" key="2">
    <source>
        <dbReference type="ARBA" id="ARBA00012438"/>
    </source>
</evidence>
<evidence type="ECO:0000256" key="5">
    <source>
        <dbReference type="ARBA" id="ARBA00022777"/>
    </source>
</evidence>
<keyword evidence="7" id="KW-0812">Transmembrane</keyword>
<feature type="transmembrane region" description="Helical" evidence="7">
    <location>
        <begin position="21"/>
        <end position="38"/>
    </location>
</feature>
<dbReference type="InterPro" id="IPR005467">
    <property type="entry name" value="His_kinase_dom"/>
</dbReference>
<evidence type="ECO:0000256" key="1">
    <source>
        <dbReference type="ARBA" id="ARBA00000085"/>
    </source>
</evidence>
<dbReference type="InterPro" id="IPR001789">
    <property type="entry name" value="Sig_transdc_resp-reg_receiver"/>
</dbReference>
<sequence length="568" mass="64070">MNGNNPDYPLYSISEIAKRTYQLSLATIGLGFLIFTYYCLMGLYHTAIMVASFCCGIGLILFLKSKHFIRNTKLPIIAFVSLSLIVFAAKEGAGTGQYLFYFPLMIAIPVIVDNQKTYLKKIIFYFSITAVCCLICIVVGIHHQPWEPLPLNDQYKIFYTNVVAAIISTIAFAYINISLERKYLEELIEQKNRTITSRTQFLSTMGHELRTPLNGIIGAINILKNGNNLPEQQEYFEILKYCSDHMLHQVNDILDFNKIEAGKLEIHPIEVNLKQLLINSTIPFANMFEEKNLELKVEIDPELDLIVLADDVRLIQILNNLISNAGKFTSKGYVKLTVKTISKSNGILRAGFWVEDTGTGIAKEDQEIIFDSFGQVYDETTRKHTGSGLGLNICLEILKLMNSHLELKSEKGVGSIFSFDIDFNYIDQQLPEQQTLPKEKADLAGMKILLVEDNQINMIIAKKILMDFKGDCAKAYNGQEALDLLEENADFGIILMDLEMPVMDGYAAIKEIKQRWPDIPVLAFTATLMDLEMLEKLKAIGFADCILKPFQAQNLLAQIKKYALVASL</sequence>
<name>A0A7K1T1N6_9SPHI</name>
<comment type="catalytic activity">
    <reaction evidence="1">
        <text>ATP + protein L-histidine = ADP + protein N-phospho-L-histidine.</text>
        <dbReference type="EC" id="2.7.13.3"/>
    </reaction>
</comment>
<dbReference type="Pfam" id="PF00512">
    <property type="entry name" value="HisKA"/>
    <property type="match status" value="1"/>
</dbReference>
<keyword evidence="7" id="KW-0472">Membrane</keyword>
<dbReference type="Pfam" id="PF00072">
    <property type="entry name" value="Response_reg"/>
    <property type="match status" value="1"/>
</dbReference>
<gene>
    <name evidence="10" type="ORF">GO621_18095</name>
</gene>
<dbReference type="Gene3D" id="3.40.50.2300">
    <property type="match status" value="1"/>
</dbReference>
<dbReference type="CDD" id="cd17546">
    <property type="entry name" value="REC_hyHK_CKI1_RcsC-like"/>
    <property type="match status" value="1"/>
</dbReference>
<dbReference type="InterPro" id="IPR036890">
    <property type="entry name" value="HATPase_C_sf"/>
</dbReference>
<dbReference type="AlphaFoldDB" id="A0A7K1T1N6"/>
<dbReference type="FunFam" id="3.30.565.10:FF:000010">
    <property type="entry name" value="Sensor histidine kinase RcsC"/>
    <property type="match status" value="1"/>
</dbReference>
<dbReference type="GO" id="GO:0005886">
    <property type="term" value="C:plasma membrane"/>
    <property type="evidence" value="ECO:0007669"/>
    <property type="project" value="TreeGrafter"/>
</dbReference>
<dbReference type="InterPro" id="IPR004358">
    <property type="entry name" value="Sig_transdc_His_kin-like_C"/>
</dbReference>
<feature type="domain" description="Response regulatory" evidence="9">
    <location>
        <begin position="447"/>
        <end position="563"/>
    </location>
</feature>
<accession>A0A7K1T1N6</accession>
<feature type="transmembrane region" description="Helical" evidence="7">
    <location>
        <begin position="44"/>
        <end position="62"/>
    </location>
</feature>
<dbReference type="PROSITE" id="PS50110">
    <property type="entry name" value="RESPONSE_REGULATORY"/>
    <property type="match status" value="1"/>
</dbReference>
<dbReference type="Proteomes" id="UP000462014">
    <property type="component" value="Unassembled WGS sequence"/>
</dbReference>
<dbReference type="SUPFAM" id="SSF52172">
    <property type="entry name" value="CheY-like"/>
    <property type="match status" value="1"/>
</dbReference>
<dbReference type="Pfam" id="PF02518">
    <property type="entry name" value="HATPase_c"/>
    <property type="match status" value="1"/>
</dbReference>
<dbReference type="RefSeq" id="WP_157569668.1">
    <property type="nucleotide sequence ID" value="NZ_WPIK01000025.1"/>
</dbReference>
<evidence type="ECO:0000256" key="7">
    <source>
        <dbReference type="SAM" id="Phobius"/>
    </source>
</evidence>
<evidence type="ECO:0000259" key="8">
    <source>
        <dbReference type="PROSITE" id="PS50109"/>
    </source>
</evidence>
<dbReference type="SUPFAM" id="SSF47384">
    <property type="entry name" value="Homodimeric domain of signal transducing histidine kinase"/>
    <property type="match status" value="1"/>
</dbReference>
<feature type="transmembrane region" description="Helical" evidence="7">
    <location>
        <begin position="157"/>
        <end position="177"/>
    </location>
</feature>
<dbReference type="EMBL" id="WPIK01000025">
    <property type="protein sequence ID" value="MVN23438.1"/>
    <property type="molecule type" value="Genomic_DNA"/>
</dbReference>
<dbReference type="PANTHER" id="PTHR43047">
    <property type="entry name" value="TWO-COMPONENT HISTIDINE PROTEIN KINASE"/>
    <property type="match status" value="1"/>
</dbReference>
<dbReference type="PRINTS" id="PR00344">
    <property type="entry name" value="BCTRLSENSOR"/>
</dbReference>
<dbReference type="SMART" id="SM00448">
    <property type="entry name" value="REC"/>
    <property type="match status" value="1"/>
</dbReference>
<evidence type="ECO:0000259" key="9">
    <source>
        <dbReference type="PROSITE" id="PS50110"/>
    </source>
</evidence>
<keyword evidence="7" id="KW-1133">Transmembrane helix</keyword>
<feature type="transmembrane region" description="Helical" evidence="7">
    <location>
        <begin position="124"/>
        <end position="145"/>
    </location>
</feature>
<protein>
    <recommendedName>
        <fullName evidence="2">histidine kinase</fullName>
        <ecNumber evidence="2">2.7.13.3</ecNumber>
    </recommendedName>
</protein>
<dbReference type="SMART" id="SM00387">
    <property type="entry name" value="HATPase_c"/>
    <property type="match status" value="1"/>
</dbReference>
<dbReference type="Gene3D" id="1.10.287.130">
    <property type="match status" value="1"/>
</dbReference>
<keyword evidence="4" id="KW-0808">Transferase</keyword>
<comment type="caution">
    <text evidence="10">The sequence shown here is derived from an EMBL/GenBank/DDBJ whole genome shotgun (WGS) entry which is preliminary data.</text>
</comment>
<dbReference type="InterPro" id="IPR011006">
    <property type="entry name" value="CheY-like_superfamily"/>
</dbReference>
<dbReference type="CDD" id="cd16922">
    <property type="entry name" value="HATPase_EvgS-ArcB-TorS-like"/>
    <property type="match status" value="1"/>
</dbReference>
<keyword evidence="11" id="KW-1185">Reference proteome</keyword>
<evidence type="ECO:0000313" key="10">
    <source>
        <dbReference type="EMBL" id="MVN23438.1"/>
    </source>
</evidence>
<dbReference type="GO" id="GO:0009927">
    <property type="term" value="F:histidine phosphotransfer kinase activity"/>
    <property type="evidence" value="ECO:0007669"/>
    <property type="project" value="TreeGrafter"/>
</dbReference>
<evidence type="ECO:0000313" key="11">
    <source>
        <dbReference type="Proteomes" id="UP000462014"/>
    </source>
</evidence>
<dbReference type="EC" id="2.7.13.3" evidence="2"/>
<dbReference type="GO" id="GO:0000155">
    <property type="term" value="F:phosphorelay sensor kinase activity"/>
    <property type="evidence" value="ECO:0007669"/>
    <property type="project" value="InterPro"/>
</dbReference>
<dbReference type="SMART" id="SM00388">
    <property type="entry name" value="HisKA"/>
    <property type="match status" value="1"/>
</dbReference>
<feature type="transmembrane region" description="Helical" evidence="7">
    <location>
        <begin position="74"/>
        <end position="89"/>
    </location>
</feature>
<organism evidence="10 11">
    <name type="scientific">Mucilaginibacter arboris</name>
    <dbReference type="NCBI Taxonomy" id="2682090"/>
    <lineage>
        <taxon>Bacteria</taxon>
        <taxon>Pseudomonadati</taxon>
        <taxon>Bacteroidota</taxon>
        <taxon>Sphingobacteriia</taxon>
        <taxon>Sphingobacteriales</taxon>
        <taxon>Sphingobacteriaceae</taxon>
        <taxon>Mucilaginibacter</taxon>
    </lineage>
</organism>
<evidence type="ECO:0000256" key="3">
    <source>
        <dbReference type="ARBA" id="ARBA00022553"/>
    </source>
</evidence>
<dbReference type="CDD" id="cd00082">
    <property type="entry name" value="HisKA"/>
    <property type="match status" value="1"/>
</dbReference>
<dbReference type="InterPro" id="IPR036097">
    <property type="entry name" value="HisK_dim/P_sf"/>
</dbReference>
<evidence type="ECO:0000256" key="4">
    <source>
        <dbReference type="ARBA" id="ARBA00022679"/>
    </source>
</evidence>
<reference evidence="10 11" key="1">
    <citation type="submission" date="2019-12" db="EMBL/GenBank/DDBJ databases">
        <title>Mucilaginibacter sp. HMF7410 genome sequencing and assembly.</title>
        <authorList>
            <person name="Kang H."/>
            <person name="Cha I."/>
            <person name="Kim H."/>
            <person name="Joh K."/>
        </authorList>
    </citation>
    <scope>NUCLEOTIDE SEQUENCE [LARGE SCALE GENOMIC DNA]</scope>
    <source>
        <strain evidence="10 11">HMF7410</strain>
    </source>
</reference>
<dbReference type="PROSITE" id="PS50109">
    <property type="entry name" value="HIS_KIN"/>
    <property type="match status" value="1"/>
</dbReference>
<feature type="domain" description="Histidine kinase" evidence="8">
    <location>
        <begin position="204"/>
        <end position="425"/>
    </location>
</feature>
<feature type="transmembrane region" description="Helical" evidence="7">
    <location>
        <begin position="95"/>
        <end position="112"/>
    </location>
</feature>
<feature type="modified residue" description="4-aspartylphosphate" evidence="6">
    <location>
        <position position="497"/>
    </location>
</feature>
<proteinExistence type="predicted"/>
<keyword evidence="5" id="KW-0418">Kinase</keyword>